<dbReference type="Proteomes" id="UP000287033">
    <property type="component" value="Unassembled WGS sequence"/>
</dbReference>
<dbReference type="EMBL" id="BEZZ01004560">
    <property type="protein sequence ID" value="GCC18689.1"/>
    <property type="molecule type" value="Genomic_DNA"/>
</dbReference>
<gene>
    <name evidence="1" type="ORF">chiPu_0021700</name>
</gene>
<comment type="caution">
    <text evidence="1">The sequence shown here is derived from an EMBL/GenBank/DDBJ whole genome shotgun (WGS) entry which is preliminary data.</text>
</comment>
<evidence type="ECO:0000313" key="2">
    <source>
        <dbReference type="Proteomes" id="UP000287033"/>
    </source>
</evidence>
<name>A0A401RKN5_CHIPU</name>
<reference evidence="1 2" key="1">
    <citation type="journal article" date="2018" name="Nat. Ecol. Evol.">
        <title>Shark genomes provide insights into elasmobranch evolution and the origin of vertebrates.</title>
        <authorList>
            <person name="Hara Y"/>
            <person name="Yamaguchi K"/>
            <person name="Onimaru K"/>
            <person name="Kadota M"/>
            <person name="Koyanagi M"/>
            <person name="Keeley SD"/>
            <person name="Tatsumi K"/>
            <person name="Tanaka K"/>
            <person name="Motone F"/>
            <person name="Kageyama Y"/>
            <person name="Nozu R"/>
            <person name="Adachi N"/>
            <person name="Nishimura O"/>
            <person name="Nakagawa R"/>
            <person name="Tanegashima C"/>
            <person name="Kiyatake I"/>
            <person name="Matsumoto R"/>
            <person name="Murakumo K"/>
            <person name="Nishida K"/>
            <person name="Terakita A"/>
            <person name="Kuratani S"/>
            <person name="Sato K"/>
            <person name="Hyodo S Kuraku.S."/>
        </authorList>
    </citation>
    <scope>NUCLEOTIDE SEQUENCE [LARGE SCALE GENOMIC DNA]</scope>
</reference>
<organism evidence="1 2">
    <name type="scientific">Chiloscyllium punctatum</name>
    <name type="common">Brownbanded bambooshark</name>
    <name type="synonym">Hemiscyllium punctatum</name>
    <dbReference type="NCBI Taxonomy" id="137246"/>
    <lineage>
        <taxon>Eukaryota</taxon>
        <taxon>Metazoa</taxon>
        <taxon>Chordata</taxon>
        <taxon>Craniata</taxon>
        <taxon>Vertebrata</taxon>
        <taxon>Chondrichthyes</taxon>
        <taxon>Elasmobranchii</taxon>
        <taxon>Galeomorphii</taxon>
        <taxon>Galeoidea</taxon>
        <taxon>Orectolobiformes</taxon>
        <taxon>Hemiscylliidae</taxon>
        <taxon>Chiloscyllium</taxon>
    </lineage>
</organism>
<protein>
    <submittedName>
        <fullName evidence="1">Uncharacterized protein</fullName>
    </submittedName>
</protein>
<dbReference type="STRING" id="137246.A0A401RKN5"/>
<sequence length="72" mass="8153">MTSFGWKRKAGEKVSKVASQNFEAAAVDDRLVDADVDWLHVTKRQRKALLEDCTVKSKRLKDEGIFLSESGR</sequence>
<keyword evidence="2" id="KW-1185">Reference proteome</keyword>
<evidence type="ECO:0000313" key="1">
    <source>
        <dbReference type="EMBL" id="GCC18689.1"/>
    </source>
</evidence>
<dbReference type="AlphaFoldDB" id="A0A401RKN5"/>
<proteinExistence type="predicted"/>
<dbReference type="OMA" id="KPLCEIG"/>
<dbReference type="OrthoDB" id="9370697at2759"/>
<accession>A0A401RKN5</accession>